<dbReference type="EMBL" id="CADCTK010000205">
    <property type="protein sequence ID" value="CAA9229036.1"/>
    <property type="molecule type" value="Genomic_DNA"/>
</dbReference>
<feature type="non-terminal residue" evidence="1">
    <location>
        <position position="1"/>
    </location>
</feature>
<feature type="non-terminal residue" evidence="1">
    <location>
        <position position="137"/>
    </location>
</feature>
<accession>A0A6J4HML8</accession>
<organism evidence="1">
    <name type="scientific">uncultured Chloroflexia bacterium</name>
    <dbReference type="NCBI Taxonomy" id="1672391"/>
    <lineage>
        <taxon>Bacteria</taxon>
        <taxon>Bacillati</taxon>
        <taxon>Chloroflexota</taxon>
        <taxon>Chloroflexia</taxon>
        <taxon>environmental samples</taxon>
    </lineage>
</organism>
<evidence type="ECO:0000313" key="1">
    <source>
        <dbReference type="EMBL" id="CAA9229036.1"/>
    </source>
</evidence>
<gene>
    <name evidence="1" type="ORF">AVDCRST_MAG26-875</name>
</gene>
<dbReference type="AlphaFoldDB" id="A0A6J4HML8"/>
<reference evidence="1" key="1">
    <citation type="submission" date="2020-02" db="EMBL/GenBank/DDBJ databases">
        <authorList>
            <person name="Meier V. D."/>
        </authorList>
    </citation>
    <scope>NUCLEOTIDE SEQUENCE</scope>
    <source>
        <strain evidence="1">AVDCRST_MAG26</strain>
    </source>
</reference>
<sequence>ELHRQNVGVPRLWQRVHVHGGRAGILRAEGLRQRADPVPELPARAQAAAQRIRWRQLRFQWWLRRGWQLQQRWWLWRRRRRIQPSRACPARDGVLELRPPNDGAVRPTRRPPGLLRRLLRAAAGRWTRPFRVQQPLL</sequence>
<name>A0A6J4HML8_9CHLR</name>
<protein>
    <submittedName>
        <fullName evidence="1">Uncharacterized protein</fullName>
    </submittedName>
</protein>
<proteinExistence type="predicted"/>